<evidence type="ECO:0000256" key="1">
    <source>
        <dbReference type="ARBA" id="ARBA00022659"/>
    </source>
</evidence>
<dbReference type="SMART" id="SM00032">
    <property type="entry name" value="CCP"/>
    <property type="match status" value="8"/>
</dbReference>
<feature type="domain" description="Sushi" evidence="11">
    <location>
        <begin position="964"/>
        <end position="1027"/>
    </location>
</feature>
<feature type="disulfide bond" evidence="7">
    <location>
        <begin position="680"/>
        <end position="707"/>
    </location>
</feature>
<organism evidence="12 13">
    <name type="scientific">Magallana gigas</name>
    <name type="common">Pacific oyster</name>
    <name type="synonym">Crassostrea gigas</name>
    <dbReference type="NCBI Taxonomy" id="29159"/>
    <lineage>
        <taxon>Eukaryota</taxon>
        <taxon>Metazoa</taxon>
        <taxon>Spiralia</taxon>
        <taxon>Lophotrochozoa</taxon>
        <taxon>Mollusca</taxon>
        <taxon>Bivalvia</taxon>
        <taxon>Autobranchia</taxon>
        <taxon>Pteriomorphia</taxon>
        <taxon>Ostreida</taxon>
        <taxon>Ostreoidea</taxon>
        <taxon>Ostreidae</taxon>
        <taxon>Magallana</taxon>
    </lineage>
</organism>
<dbReference type="CDD" id="cd00112">
    <property type="entry name" value="LDLa"/>
    <property type="match status" value="1"/>
</dbReference>
<dbReference type="PROSITE" id="PS50923">
    <property type="entry name" value="SUSHI"/>
    <property type="match status" value="6"/>
</dbReference>
<dbReference type="InterPro" id="IPR050350">
    <property type="entry name" value="Compl-Cell_Adhes-Reg"/>
</dbReference>
<name>A0A8W8JNR8_MAGGI</name>
<dbReference type="InterPro" id="IPR002172">
    <property type="entry name" value="LDrepeatLR_classA_rpt"/>
</dbReference>
<dbReference type="PANTHER" id="PTHR19325:SF560">
    <property type="entry name" value="SUSHI, VON WILLEBRAND FACTOR TYPE A, EGF AND PENTRAXIN DOMAIN-CONTAINING PROTEIN 1"/>
    <property type="match status" value="1"/>
</dbReference>
<dbReference type="PROSITE" id="PS50068">
    <property type="entry name" value="LDLRA_2"/>
    <property type="match status" value="1"/>
</dbReference>
<keyword evidence="3" id="KW-0677">Repeat</keyword>
<evidence type="ECO:0000256" key="2">
    <source>
        <dbReference type="ARBA" id="ARBA00022729"/>
    </source>
</evidence>
<dbReference type="CDD" id="cd00054">
    <property type="entry name" value="EGF_CA"/>
    <property type="match status" value="1"/>
</dbReference>
<dbReference type="SMART" id="SM00179">
    <property type="entry name" value="EGF_CA"/>
    <property type="match status" value="1"/>
</dbReference>
<evidence type="ECO:0000313" key="12">
    <source>
        <dbReference type="EnsemblMetazoa" id="G2038.1:cds"/>
    </source>
</evidence>
<dbReference type="SUPFAM" id="SSF57424">
    <property type="entry name" value="LDL receptor-like module"/>
    <property type="match status" value="1"/>
</dbReference>
<dbReference type="CDD" id="cd00037">
    <property type="entry name" value="CLECT"/>
    <property type="match status" value="1"/>
</dbReference>
<dbReference type="GO" id="GO:0005509">
    <property type="term" value="F:calcium ion binding"/>
    <property type="evidence" value="ECO:0007669"/>
    <property type="project" value="InterPro"/>
</dbReference>
<keyword evidence="4 7" id="KW-1015">Disulfide bond</keyword>
<dbReference type="InterPro" id="IPR003410">
    <property type="entry name" value="HYR_dom"/>
</dbReference>
<dbReference type="Pfam" id="PF02494">
    <property type="entry name" value="HYR"/>
    <property type="match status" value="1"/>
</dbReference>
<dbReference type="InterPro" id="IPR000436">
    <property type="entry name" value="Sushi_SCR_CCP_dom"/>
</dbReference>
<comment type="caution">
    <text evidence="7">Lacks conserved residue(s) required for the propagation of feature annotation.</text>
</comment>
<reference evidence="12" key="1">
    <citation type="submission" date="2022-08" db="UniProtKB">
        <authorList>
            <consortium name="EnsemblMetazoa"/>
        </authorList>
    </citation>
    <scope>IDENTIFICATION</scope>
    <source>
        <strain evidence="12">05x7-T-G4-1.051#20</strain>
    </source>
</reference>
<dbReference type="Gene3D" id="4.10.400.10">
    <property type="entry name" value="Low-density Lipoprotein Receptor"/>
    <property type="match status" value="1"/>
</dbReference>
<dbReference type="SUPFAM" id="SSF57535">
    <property type="entry name" value="Complement control module/SCR domain"/>
    <property type="match status" value="5"/>
</dbReference>
<feature type="domain" description="Sushi" evidence="11">
    <location>
        <begin position="649"/>
        <end position="709"/>
    </location>
</feature>
<dbReference type="InterPro" id="IPR001304">
    <property type="entry name" value="C-type_lectin-like"/>
</dbReference>
<dbReference type="Gene3D" id="2.10.70.10">
    <property type="entry name" value="Complement Module, domain 1"/>
    <property type="match status" value="7"/>
</dbReference>
<keyword evidence="5" id="KW-0325">Glycoprotein</keyword>
<evidence type="ECO:0000259" key="11">
    <source>
        <dbReference type="PROSITE" id="PS50923"/>
    </source>
</evidence>
<evidence type="ECO:0000256" key="3">
    <source>
        <dbReference type="ARBA" id="ARBA00022737"/>
    </source>
</evidence>
<feature type="domain" description="HYR" evidence="10">
    <location>
        <begin position="1082"/>
        <end position="1163"/>
    </location>
</feature>
<feature type="disulfide bond" evidence="6">
    <location>
        <begin position="149"/>
        <end position="167"/>
    </location>
</feature>
<feature type="disulfide bond" evidence="7">
    <location>
        <begin position="651"/>
        <end position="694"/>
    </location>
</feature>
<dbReference type="PROSITE" id="PS01180">
    <property type="entry name" value="CUB"/>
    <property type="match status" value="2"/>
</dbReference>
<dbReference type="Gene3D" id="3.10.100.10">
    <property type="entry name" value="Mannose-Binding Protein A, subunit A"/>
    <property type="match status" value="1"/>
</dbReference>
<dbReference type="Proteomes" id="UP000005408">
    <property type="component" value="Unassembled WGS sequence"/>
</dbReference>
<feature type="domain" description="Sushi" evidence="11">
    <location>
        <begin position="523"/>
        <end position="590"/>
    </location>
</feature>
<dbReference type="CDD" id="cd00041">
    <property type="entry name" value="CUB"/>
    <property type="match status" value="3"/>
</dbReference>
<evidence type="ECO:0000256" key="5">
    <source>
        <dbReference type="ARBA" id="ARBA00023180"/>
    </source>
</evidence>
<evidence type="ECO:0000259" key="10">
    <source>
        <dbReference type="PROSITE" id="PS50825"/>
    </source>
</evidence>
<dbReference type="Gene3D" id="2.60.120.290">
    <property type="entry name" value="Spermadhesin, CUB domain"/>
    <property type="match status" value="3"/>
</dbReference>
<protein>
    <recommendedName>
        <fullName evidence="14">Sushi, von Willebrand factor type A, EGF and pentraxin domain-containing protein 1</fullName>
    </recommendedName>
</protein>
<proteinExistence type="predicted"/>
<accession>A0A8W8JNR8</accession>
<dbReference type="SUPFAM" id="SSF57196">
    <property type="entry name" value="EGF/Laminin"/>
    <property type="match status" value="1"/>
</dbReference>
<sequence>MSPKGSVFYQGYCFRKETVPMTWKHAETACLRSGMYLAWLEDDIENEYVATHVMSDVNQYWIGLSNTSSTAGQNEVSWSQYRMSENKTIPVYKGLWKNLQPADFIEENKCVSTLKDKYDNHWTVTNCREKLPFVCKLMGAPQPNDVILCGNGFYIHKNWKCDGQNDCGDMSDEIDCPSSCSKLLMLEKGTPGSVTMTSFDNNAFCTWTIQAPVGARIKITISSSFHLEENADVLSIWTGGITLKESNFLGSITGSLQSQKEFYSQNNYIIMQLSMDGSVNVRSGFTVTYQTVGDAVIWNDMKKLTAGSSWQNLQSPLYGTAVPFGLQLEWLITAGSYQVVSLEFLEVDLPTSSSLQVYDGEDLMAPQVFMLNKTPMHPIYISRSKSVRVVFSTVEHEYTKYRGFQLKYKEGCNIEMKQQGTIYSPGYKVGSYPSNVTCAWILTRNTGEAKPISLRFTAFKVKSKSDYVEVYNDTTGTALHTGSGLTGTSDITEIFSSTDGYLNVTFKSNLVLVEKGFKAEFSVDCPMLTLSQWTVNSVSDKYTALNTEIELSCQQGYSFKQEEYNSASSVALKCLPGGKWNVSRIPDCQITYCSTPPAVPNGILKSATGGKVGDNATYECNGGFTLSGSATIQCQENGMWEAKPSCNAQQCSTVSDPTNGNVNINEGSGTDFASVLMFSCDPGYDLLGCVYIHCRSNGTWSHPRPSCTEIKCPLPQVMYGKVESGDDVKYKETAKLKCDAGFIVNGTTLIEKAVTCGSDALFSGLDPCIIIDECHVENGGCWDICINYAGSYSCSCMAGYELYAYPDFNNISLADGETGSRAGDKIRINHTCVRVQCPTPVSPMKGKILSNKELSYYEDEIYVECDHGYFIAPSSRSRVLKCENSGQWSANMPNCTMGSCIIPALSSDPNYNRIIPNDTSVDFGTDVTIECRYGTGFRNLSLYCGESGVATYTLLGDNLTCPVIDCGLPERVPGAENYTYVNTLFGSSFNFVCKTYSVRSGVSVNGNYTVTCQEDGRWGFGNLTCTAGRCKDPGTPGGAVQEVRSYEAGELLSFRCLRSGYEPVPSAPLLCQQQGVNNATWNDVTPPKFLNCRAMPFYVDKMKVTNFVVPTATDNSGLVKNVTVMPNNFKPGTVVSEDVNVTYTAVDNSGNSATCTISFIIKDRTQPKLLCPVFLKVKINTTIGITVDLNDSVTTGATFYPNQFIALNPSTLDGPRQVNATLQDKWGTSYTCTFLIYTKAEVCFKESLPSVSNAVKSCVSVGGNVTCTYNCKAGYVYYDGSTSKQYHCSGANNWFPSASPEDCLMYETPFYRAKLEVQYVTIDTLASNCIVGFEKMFALYNTTIAQRITDKCKDLESGRFVISSFSITPISFKIVAVIRGKFIGDGLTSARDTCINFITIIPPSFILPVSSVTCSGNPDQATFTVESIGSSEAGNNCNDNMVLVNNRCGK</sequence>
<evidence type="ECO:0000256" key="6">
    <source>
        <dbReference type="PROSITE-ProRule" id="PRU00124"/>
    </source>
</evidence>
<dbReference type="SMART" id="SM00042">
    <property type="entry name" value="CUB"/>
    <property type="match status" value="3"/>
</dbReference>
<dbReference type="SMART" id="SM00034">
    <property type="entry name" value="CLECT"/>
    <property type="match status" value="1"/>
</dbReference>
<evidence type="ECO:0008006" key="14">
    <source>
        <dbReference type="Google" id="ProtNLM"/>
    </source>
</evidence>
<evidence type="ECO:0000256" key="4">
    <source>
        <dbReference type="ARBA" id="ARBA00023157"/>
    </source>
</evidence>
<dbReference type="PANTHER" id="PTHR19325">
    <property type="entry name" value="COMPLEMENT COMPONENT-RELATED SUSHI DOMAIN-CONTAINING"/>
    <property type="match status" value="1"/>
</dbReference>
<dbReference type="InterPro" id="IPR035914">
    <property type="entry name" value="Sperma_CUB_dom_sf"/>
</dbReference>
<dbReference type="InterPro" id="IPR035976">
    <property type="entry name" value="Sushi/SCR/CCP_sf"/>
</dbReference>
<dbReference type="InterPro" id="IPR001881">
    <property type="entry name" value="EGF-like_Ca-bd_dom"/>
</dbReference>
<dbReference type="Gene3D" id="2.10.25.10">
    <property type="entry name" value="Laminin"/>
    <property type="match status" value="1"/>
</dbReference>
<feature type="domain" description="CUB" evidence="8">
    <location>
        <begin position="180"/>
        <end position="292"/>
    </location>
</feature>
<dbReference type="Pfam" id="PF00057">
    <property type="entry name" value="Ldl_recept_a"/>
    <property type="match status" value="1"/>
</dbReference>
<feature type="domain" description="C-type lectin" evidence="9">
    <location>
        <begin position="9"/>
        <end position="136"/>
    </location>
</feature>
<feature type="domain" description="Sushi" evidence="11">
    <location>
        <begin position="1028"/>
        <end position="1094"/>
    </location>
</feature>
<keyword evidence="13" id="KW-1185">Reference proteome</keyword>
<feature type="domain" description="CUB" evidence="8">
    <location>
        <begin position="410"/>
        <end position="524"/>
    </location>
</feature>
<dbReference type="CDD" id="cd00033">
    <property type="entry name" value="CCP"/>
    <property type="match status" value="3"/>
</dbReference>
<feature type="domain" description="Sushi" evidence="11">
    <location>
        <begin position="835"/>
        <end position="897"/>
    </location>
</feature>
<keyword evidence="2" id="KW-0732">Signal</keyword>
<feature type="disulfide bond" evidence="6">
    <location>
        <begin position="161"/>
        <end position="176"/>
    </location>
</feature>
<dbReference type="PROSITE" id="PS50825">
    <property type="entry name" value="HYR"/>
    <property type="match status" value="1"/>
</dbReference>
<evidence type="ECO:0000259" key="9">
    <source>
        <dbReference type="PROSITE" id="PS50041"/>
    </source>
</evidence>
<feature type="domain" description="Sushi" evidence="11">
    <location>
        <begin position="591"/>
        <end position="648"/>
    </location>
</feature>
<keyword evidence="1 7" id="KW-0768">Sushi</keyword>
<dbReference type="InterPro" id="IPR036055">
    <property type="entry name" value="LDL_receptor-like_sf"/>
</dbReference>
<dbReference type="Pfam" id="PF00431">
    <property type="entry name" value="CUB"/>
    <property type="match status" value="2"/>
</dbReference>
<evidence type="ECO:0000256" key="7">
    <source>
        <dbReference type="PROSITE-ProRule" id="PRU00302"/>
    </source>
</evidence>
<dbReference type="SMART" id="SM00192">
    <property type="entry name" value="LDLa"/>
    <property type="match status" value="1"/>
</dbReference>
<dbReference type="SUPFAM" id="SSF56436">
    <property type="entry name" value="C-type lectin-like"/>
    <property type="match status" value="1"/>
</dbReference>
<dbReference type="InterPro" id="IPR016186">
    <property type="entry name" value="C-type_lectin-like/link_sf"/>
</dbReference>
<evidence type="ECO:0000313" key="13">
    <source>
        <dbReference type="Proteomes" id="UP000005408"/>
    </source>
</evidence>
<dbReference type="Pfam" id="PF00084">
    <property type="entry name" value="Sushi"/>
    <property type="match status" value="4"/>
</dbReference>
<dbReference type="InterPro" id="IPR016187">
    <property type="entry name" value="CTDL_fold"/>
</dbReference>
<dbReference type="PROSITE" id="PS50041">
    <property type="entry name" value="C_TYPE_LECTIN_2"/>
    <property type="match status" value="1"/>
</dbReference>
<dbReference type="EnsemblMetazoa" id="G2038.1">
    <property type="protein sequence ID" value="G2038.1:cds"/>
    <property type="gene ID" value="G2038"/>
</dbReference>
<dbReference type="Pfam" id="PF00059">
    <property type="entry name" value="Lectin_C"/>
    <property type="match status" value="1"/>
</dbReference>
<dbReference type="SUPFAM" id="SSF49854">
    <property type="entry name" value="Spermadhesin, CUB domain"/>
    <property type="match status" value="3"/>
</dbReference>
<evidence type="ECO:0000259" key="8">
    <source>
        <dbReference type="PROSITE" id="PS01180"/>
    </source>
</evidence>
<dbReference type="InterPro" id="IPR000859">
    <property type="entry name" value="CUB_dom"/>
</dbReference>